<dbReference type="PROSITE" id="PS00903">
    <property type="entry name" value="CYT_DCMP_DEAMINASES_1"/>
    <property type="match status" value="1"/>
</dbReference>
<proteinExistence type="inferred from homology"/>
<reference evidence="9 10" key="1">
    <citation type="submission" date="2016-11" db="EMBL/GenBank/DDBJ databases">
        <authorList>
            <person name="Jaros S."/>
            <person name="Januszkiewicz K."/>
            <person name="Wedrychowicz H."/>
        </authorList>
    </citation>
    <scope>NUCLEOTIDE SEQUENCE [LARGE SCALE GENOMIC DNA]</scope>
    <source>
        <strain evidence="9 10">DSM 3089</strain>
    </source>
</reference>
<evidence type="ECO:0000256" key="6">
    <source>
        <dbReference type="PIRSR" id="PIRSR006019-1"/>
    </source>
</evidence>
<keyword evidence="10" id="KW-1185">Reference proteome</keyword>
<feature type="binding site" evidence="7">
    <location>
        <position position="95"/>
    </location>
    <ligand>
        <name>Zn(2+)</name>
        <dbReference type="ChEBI" id="CHEBI:29105"/>
        <note>catalytic</note>
    </ligand>
</feature>
<dbReference type="OrthoDB" id="9788517at2"/>
<keyword evidence="4" id="KW-0378">Hydrolase</keyword>
<dbReference type="RefSeq" id="WP_072832664.1">
    <property type="nucleotide sequence ID" value="NZ_FQXP01000013.1"/>
</dbReference>
<comment type="similarity">
    <text evidence="2">Belongs to the cytidine and deoxycytidylate deaminase family.</text>
</comment>
<dbReference type="GO" id="GO:0005737">
    <property type="term" value="C:cytoplasm"/>
    <property type="evidence" value="ECO:0007669"/>
    <property type="project" value="TreeGrafter"/>
</dbReference>
<evidence type="ECO:0000313" key="9">
    <source>
        <dbReference type="EMBL" id="SHI10006.1"/>
    </source>
</evidence>
<evidence type="ECO:0000256" key="1">
    <source>
        <dbReference type="ARBA" id="ARBA00001947"/>
    </source>
</evidence>
<dbReference type="InterPro" id="IPR016192">
    <property type="entry name" value="APOBEC/CMP_deaminase_Zn-bd"/>
</dbReference>
<dbReference type="AlphaFoldDB" id="A0A1M5YDF7"/>
<dbReference type="InterPro" id="IPR035105">
    <property type="entry name" value="Deoxycytidylate_deaminase_dom"/>
</dbReference>
<dbReference type="CDD" id="cd01286">
    <property type="entry name" value="deoxycytidylate_deaminase"/>
    <property type="match status" value="1"/>
</dbReference>
<accession>A0A1M5YDF7</accession>
<dbReference type="GO" id="GO:0008270">
    <property type="term" value="F:zinc ion binding"/>
    <property type="evidence" value="ECO:0007669"/>
    <property type="project" value="InterPro"/>
</dbReference>
<dbReference type="GO" id="GO:0004132">
    <property type="term" value="F:dCMP deaminase activity"/>
    <property type="evidence" value="ECO:0007669"/>
    <property type="project" value="InterPro"/>
</dbReference>
<gene>
    <name evidence="9" type="ORF">SAMN02745196_02846</name>
</gene>
<dbReference type="InterPro" id="IPR016473">
    <property type="entry name" value="dCMP_deaminase"/>
</dbReference>
<dbReference type="Proteomes" id="UP000184526">
    <property type="component" value="Unassembled WGS sequence"/>
</dbReference>
<dbReference type="Gene3D" id="3.40.140.10">
    <property type="entry name" value="Cytidine Deaminase, domain 2"/>
    <property type="match status" value="1"/>
</dbReference>
<comment type="cofactor">
    <cofactor evidence="1 7">
        <name>Zn(2+)</name>
        <dbReference type="ChEBI" id="CHEBI:29105"/>
    </cofactor>
</comment>
<feature type="binding site" evidence="7">
    <location>
        <position position="98"/>
    </location>
    <ligand>
        <name>Zn(2+)</name>
        <dbReference type="ChEBI" id="CHEBI:29105"/>
        <note>catalytic</note>
    </ligand>
</feature>
<protein>
    <submittedName>
        <fullName evidence="9">dCMP deaminase</fullName>
    </submittedName>
</protein>
<feature type="binding site" evidence="7">
    <location>
        <position position="69"/>
    </location>
    <ligand>
        <name>Zn(2+)</name>
        <dbReference type="ChEBI" id="CHEBI:29105"/>
        <note>catalytic</note>
    </ligand>
</feature>
<dbReference type="STRING" id="1121306.SAMN02745196_02846"/>
<evidence type="ECO:0000256" key="4">
    <source>
        <dbReference type="ARBA" id="ARBA00022801"/>
    </source>
</evidence>
<organism evidence="9 10">
    <name type="scientific">Clostridium collagenovorans DSM 3089</name>
    <dbReference type="NCBI Taxonomy" id="1121306"/>
    <lineage>
        <taxon>Bacteria</taxon>
        <taxon>Bacillati</taxon>
        <taxon>Bacillota</taxon>
        <taxon>Clostridia</taxon>
        <taxon>Eubacteriales</taxon>
        <taxon>Clostridiaceae</taxon>
        <taxon>Clostridium</taxon>
    </lineage>
</organism>
<name>A0A1M5YDF7_9CLOT</name>
<evidence type="ECO:0000256" key="2">
    <source>
        <dbReference type="ARBA" id="ARBA00006576"/>
    </source>
</evidence>
<keyword evidence="3 7" id="KW-0479">Metal-binding</keyword>
<evidence type="ECO:0000256" key="3">
    <source>
        <dbReference type="ARBA" id="ARBA00022723"/>
    </source>
</evidence>
<feature type="active site" description="Proton donor" evidence="6">
    <location>
        <position position="71"/>
    </location>
</feature>
<sequence length="141" mass="16105">MRKDWDKYFMDIAFMVKERSTCPRLHVGAVVVKDKRIKGTGYNGSPPHLEHCDDAGCLMINNHCKRTIHAEVNAIMECSPEERAGATIYITAQPCMECTKIIIASGIERVVFAKKYATEHDFFAEADWIEVVYLEGYEERV</sequence>
<keyword evidence="5 7" id="KW-0862">Zinc</keyword>
<feature type="domain" description="CMP/dCMP-type deaminase" evidence="8">
    <location>
        <begin position="4"/>
        <end position="125"/>
    </location>
</feature>
<dbReference type="PROSITE" id="PS51747">
    <property type="entry name" value="CYT_DCMP_DEAMINASES_2"/>
    <property type="match status" value="1"/>
</dbReference>
<dbReference type="GO" id="GO:0006220">
    <property type="term" value="P:pyrimidine nucleotide metabolic process"/>
    <property type="evidence" value="ECO:0007669"/>
    <property type="project" value="InterPro"/>
</dbReference>
<dbReference type="InterPro" id="IPR015517">
    <property type="entry name" value="dCMP_deaminase-rel"/>
</dbReference>
<dbReference type="SUPFAM" id="SSF53927">
    <property type="entry name" value="Cytidine deaminase-like"/>
    <property type="match status" value="1"/>
</dbReference>
<dbReference type="Pfam" id="PF00383">
    <property type="entry name" value="dCMP_cyt_deam_1"/>
    <property type="match status" value="1"/>
</dbReference>
<dbReference type="PIRSF" id="PIRSF006019">
    <property type="entry name" value="dCMP_deaminase"/>
    <property type="match status" value="1"/>
</dbReference>
<dbReference type="InterPro" id="IPR002125">
    <property type="entry name" value="CMP_dCMP_dom"/>
</dbReference>
<evidence type="ECO:0000256" key="5">
    <source>
        <dbReference type="ARBA" id="ARBA00022833"/>
    </source>
</evidence>
<dbReference type="PANTHER" id="PTHR11086:SF18">
    <property type="entry name" value="DEOXYCYTIDYLATE DEAMINASE"/>
    <property type="match status" value="1"/>
</dbReference>
<dbReference type="EMBL" id="FQXP01000013">
    <property type="protein sequence ID" value="SHI10006.1"/>
    <property type="molecule type" value="Genomic_DNA"/>
</dbReference>
<evidence type="ECO:0000259" key="8">
    <source>
        <dbReference type="PROSITE" id="PS51747"/>
    </source>
</evidence>
<evidence type="ECO:0000313" key="10">
    <source>
        <dbReference type="Proteomes" id="UP000184526"/>
    </source>
</evidence>
<dbReference type="PANTHER" id="PTHR11086">
    <property type="entry name" value="DEOXYCYTIDYLATE DEAMINASE-RELATED"/>
    <property type="match status" value="1"/>
</dbReference>
<evidence type="ECO:0000256" key="7">
    <source>
        <dbReference type="PIRSR" id="PIRSR006019-2"/>
    </source>
</evidence>
<dbReference type="InterPro" id="IPR016193">
    <property type="entry name" value="Cytidine_deaminase-like"/>
</dbReference>